<proteinExistence type="predicted"/>
<dbReference type="PANTHER" id="PTHR44809">
    <property type="match status" value="1"/>
</dbReference>
<dbReference type="Proteomes" id="UP000177870">
    <property type="component" value="Chromosome"/>
</dbReference>
<reference evidence="3" key="1">
    <citation type="submission" date="2016-10" db="EMBL/GenBank/DDBJ databases">
        <title>Comparative genomics uncovers the prolific and rare metabolic potential of the cyanobacterial genus Moorea.</title>
        <authorList>
            <person name="Leao T."/>
            <person name="Castelao G."/>
            <person name="Korobeynikov A."/>
            <person name="Monroe E.A."/>
            <person name="Podell S."/>
            <person name="Glukhov E."/>
            <person name="Allen E."/>
            <person name="Gerwick W.H."/>
            <person name="Gerwick L."/>
        </authorList>
    </citation>
    <scope>NUCLEOTIDE SEQUENCE [LARGE SCALE GENOMIC DNA]</scope>
    <source>
        <strain evidence="3">PAL-8-15-08-1</strain>
    </source>
</reference>
<dbReference type="AlphaFoldDB" id="A0A1D8TRT7"/>
<accession>A0A1D8TRT7</accession>
<feature type="repeat" description="TPR" evidence="1">
    <location>
        <begin position="196"/>
        <end position="229"/>
    </location>
</feature>
<evidence type="ECO:0000256" key="1">
    <source>
        <dbReference type="PROSITE-ProRule" id="PRU00339"/>
    </source>
</evidence>
<dbReference type="InterPro" id="IPR052943">
    <property type="entry name" value="TMTC_O-mannosyl-trnsfr"/>
</dbReference>
<dbReference type="OrthoDB" id="530353at2"/>
<keyword evidence="1" id="KW-0802">TPR repeat</keyword>
<dbReference type="KEGG" id="mpro:BJP34_13460"/>
<sequence length="429" mass="49264">MTDQQALEILCARDALHNALTQEPFIPAELLECIHELDGQLQQHKQRIDQALELSSYRHSLPTKPKGWWWYLDQQRPPHPLDRYDWVFKGLTFGGWSVSLALLVNIASRFLTGGPDVVGTFAIIVPSLITLLKAKSDLTEEEQKDNDFSEALKKGFEELLITWKVPKFLHAETKFLSTMALLLGLLGFWYSLPRISDSYGQRGFEHYKAGELSSAEADYQRAIALEPDNAKAHYNLAVVYEDWLQLKKSKQEYQLAVSANIPRAYNNLARLYIREGDYPEAANLLVEGLKLTTEQSVYPEDKYNLYKNLGWVRFKQNRDDEAKIALEKAIKIAKNPDVAKYLPNRASASCILAQVLERQKKPEASKEYLKQWEHCRNLIIGNPIISKPNKWLDIANDLGIGNRLIPEEDTWLHLANQRIQKAQQQKQRP</sequence>
<dbReference type="EMBL" id="CP017599">
    <property type="protein sequence ID" value="AOX00327.1"/>
    <property type="molecule type" value="Genomic_DNA"/>
</dbReference>
<dbReference type="InterPro" id="IPR019734">
    <property type="entry name" value="TPR_rpt"/>
</dbReference>
<dbReference type="InterPro" id="IPR011990">
    <property type="entry name" value="TPR-like_helical_dom_sf"/>
</dbReference>
<evidence type="ECO:0000313" key="2">
    <source>
        <dbReference type="EMBL" id="AOX00327.1"/>
    </source>
</evidence>
<gene>
    <name evidence="2" type="ORF">BJP34_13460</name>
</gene>
<evidence type="ECO:0000313" key="3">
    <source>
        <dbReference type="Proteomes" id="UP000177870"/>
    </source>
</evidence>
<dbReference type="Pfam" id="PF13424">
    <property type="entry name" value="TPR_12"/>
    <property type="match status" value="1"/>
</dbReference>
<dbReference type="RefSeq" id="WP_070392789.1">
    <property type="nucleotide sequence ID" value="NZ_CP017599.1"/>
</dbReference>
<dbReference type="Pfam" id="PF13414">
    <property type="entry name" value="TPR_11"/>
    <property type="match status" value="1"/>
</dbReference>
<protein>
    <submittedName>
        <fullName evidence="2">Uncharacterized protein</fullName>
    </submittedName>
</protein>
<dbReference type="SMART" id="SM00028">
    <property type="entry name" value="TPR"/>
    <property type="match status" value="3"/>
</dbReference>
<dbReference type="PANTHER" id="PTHR44809:SF1">
    <property type="entry name" value="PROTEIN O-MANNOSYL-TRANSFERASE TMTC1"/>
    <property type="match status" value="1"/>
</dbReference>
<dbReference type="Gene3D" id="1.25.40.10">
    <property type="entry name" value="Tetratricopeptide repeat domain"/>
    <property type="match status" value="1"/>
</dbReference>
<dbReference type="PROSITE" id="PS50005">
    <property type="entry name" value="TPR"/>
    <property type="match status" value="2"/>
</dbReference>
<dbReference type="STRING" id="1458985.BJP34_13460"/>
<dbReference type="SUPFAM" id="SSF48452">
    <property type="entry name" value="TPR-like"/>
    <property type="match status" value="1"/>
</dbReference>
<organism evidence="2 3">
    <name type="scientific">Moorena producens PAL-8-15-08-1</name>
    <dbReference type="NCBI Taxonomy" id="1458985"/>
    <lineage>
        <taxon>Bacteria</taxon>
        <taxon>Bacillati</taxon>
        <taxon>Cyanobacteriota</taxon>
        <taxon>Cyanophyceae</taxon>
        <taxon>Coleofasciculales</taxon>
        <taxon>Coleofasciculaceae</taxon>
        <taxon>Moorena</taxon>
    </lineage>
</organism>
<feature type="repeat" description="TPR" evidence="1">
    <location>
        <begin position="262"/>
        <end position="295"/>
    </location>
</feature>
<name>A0A1D8TRT7_9CYAN</name>